<dbReference type="Proteomes" id="UP000271624">
    <property type="component" value="Unassembled WGS sequence"/>
</dbReference>
<accession>A0A433VRB3</accession>
<reference evidence="2" key="1">
    <citation type="submission" date="2018-12" db="EMBL/GenBank/DDBJ databases">
        <authorList>
            <person name="Will S."/>
            <person name="Neumann-Schaal M."/>
            <person name="Henke P."/>
        </authorList>
    </citation>
    <scope>NUCLEOTIDE SEQUENCE</scope>
    <source>
        <strain evidence="2">PCC 7102</strain>
    </source>
</reference>
<dbReference type="InterPro" id="IPR029058">
    <property type="entry name" value="AB_hydrolase_fold"/>
</dbReference>
<dbReference type="InterPro" id="IPR013818">
    <property type="entry name" value="Lipase"/>
</dbReference>
<evidence type="ECO:0000313" key="2">
    <source>
        <dbReference type="EMBL" id="RUT08619.1"/>
    </source>
</evidence>
<comment type="caution">
    <text evidence="2">The sequence shown here is derived from an EMBL/GenBank/DDBJ whole genome shotgun (WGS) entry which is preliminary data.</text>
</comment>
<dbReference type="EMBL" id="RSCL01000003">
    <property type="protein sequence ID" value="RUT08619.1"/>
    <property type="molecule type" value="Genomic_DNA"/>
</dbReference>
<dbReference type="SUPFAM" id="SSF53474">
    <property type="entry name" value="alpha/beta-Hydrolases"/>
    <property type="match status" value="1"/>
</dbReference>
<proteinExistence type="predicted"/>
<feature type="domain" description="Lipase" evidence="1">
    <location>
        <begin position="79"/>
        <end position="213"/>
    </location>
</feature>
<gene>
    <name evidence="2" type="ORF">DSM106972_017870</name>
</gene>
<sequence>MLGNQNNHFTNYISTLNIESSLNITNYPLRLNGASFDKNDEFQSLYPWLKLQGTITGNTLLGIESHDISIEWADGISKTFNPNKSTWIVIHGLQMNLPKGDILDQLTDIKNLASSVDGFSPNDQVLVLDWRSAAYSPGINYRGDFNVPNPVIALSWIDAAATWTTNILKQFGITTPNINLIGHSFGSYVASSIAADITRGINRIIALDPGNLEIGGNKYKQTNFSDNSRWSWAFYGSGFGAQDRARTADESFIIDFPFYTQFPDIPGVNKGHGAVEQFFTAMLNQANDKQHYSDADIFALDRMNSIAKPWNIDYSTNWEAKLIPEESNGSWILKDIMPNP</sequence>
<dbReference type="RefSeq" id="WP_127080395.1">
    <property type="nucleotide sequence ID" value="NZ_RSCL01000003.1"/>
</dbReference>
<evidence type="ECO:0000259" key="1">
    <source>
        <dbReference type="Pfam" id="PF00151"/>
    </source>
</evidence>
<dbReference type="AlphaFoldDB" id="A0A433VRB3"/>
<evidence type="ECO:0000313" key="3">
    <source>
        <dbReference type="Proteomes" id="UP000271624"/>
    </source>
</evidence>
<reference evidence="2" key="2">
    <citation type="journal article" date="2019" name="Genome Biol. Evol.">
        <title>Day and night: Metabolic profiles and evolutionary relationships of six axenic non-marine cyanobacteria.</title>
        <authorList>
            <person name="Will S.E."/>
            <person name="Henke P."/>
            <person name="Boedeker C."/>
            <person name="Huang S."/>
            <person name="Brinkmann H."/>
            <person name="Rohde M."/>
            <person name="Jarek M."/>
            <person name="Friedl T."/>
            <person name="Seufert S."/>
            <person name="Schumacher M."/>
            <person name="Overmann J."/>
            <person name="Neumann-Schaal M."/>
            <person name="Petersen J."/>
        </authorList>
    </citation>
    <scope>NUCLEOTIDE SEQUENCE [LARGE SCALE GENOMIC DNA]</scope>
    <source>
        <strain evidence="2">PCC 7102</strain>
    </source>
</reference>
<name>A0A433VRB3_9CYAN</name>
<keyword evidence="3" id="KW-1185">Reference proteome</keyword>
<dbReference type="OrthoDB" id="504471at2"/>
<dbReference type="Gene3D" id="3.40.50.1820">
    <property type="entry name" value="alpha/beta hydrolase"/>
    <property type="match status" value="1"/>
</dbReference>
<protein>
    <recommendedName>
        <fullName evidence="1">Lipase domain-containing protein</fullName>
    </recommendedName>
</protein>
<organism evidence="2 3">
    <name type="scientific">Dulcicalothrix desertica PCC 7102</name>
    <dbReference type="NCBI Taxonomy" id="232991"/>
    <lineage>
        <taxon>Bacteria</taxon>
        <taxon>Bacillati</taxon>
        <taxon>Cyanobacteriota</taxon>
        <taxon>Cyanophyceae</taxon>
        <taxon>Nostocales</taxon>
        <taxon>Calotrichaceae</taxon>
        <taxon>Dulcicalothrix</taxon>
    </lineage>
</organism>
<dbReference type="GO" id="GO:0016298">
    <property type="term" value="F:lipase activity"/>
    <property type="evidence" value="ECO:0007669"/>
    <property type="project" value="InterPro"/>
</dbReference>
<dbReference type="Pfam" id="PF00151">
    <property type="entry name" value="Lipase"/>
    <property type="match status" value="1"/>
</dbReference>